<dbReference type="EMBL" id="CP004025">
    <property type="protein sequence ID" value="AGC41821.1"/>
    <property type="molecule type" value="Genomic_DNA"/>
</dbReference>
<dbReference type="InterPro" id="IPR038725">
    <property type="entry name" value="YdaG_split_barrel_FMN-bd"/>
</dbReference>
<dbReference type="HOGENOM" id="CLU_091428_1_1_7"/>
<dbReference type="PANTHER" id="PTHR34818:SF1">
    <property type="entry name" value="PROTEIN BLI-3"/>
    <property type="match status" value="1"/>
</dbReference>
<dbReference type="InterPro" id="IPR052917">
    <property type="entry name" value="Stress-Dev_Protein"/>
</dbReference>
<dbReference type="SUPFAM" id="SSF50475">
    <property type="entry name" value="FMN-binding split barrel"/>
    <property type="match status" value="1"/>
</dbReference>
<dbReference type="eggNOG" id="COG3871">
    <property type="taxonomic scope" value="Bacteria"/>
</dbReference>
<dbReference type="InterPro" id="IPR012349">
    <property type="entry name" value="Split_barrel_FMN-bd"/>
</dbReference>
<dbReference type="PATRIC" id="fig|1278073.3.peg.488"/>
<keyword evidence="3" id="KW-1185">Reference proteome</keyword>
<feature type="domain" description="General stress protein FMN-binding split barrel" evidence="1">
    <location>
        <begin position="12"/>
        <end position="139"/>
    </location>
</feature>
<dbReference type="Gene3D" id="2.30.110.10">
    <property type="entry name" value="Electron Transport, Fmn-binding Protein, Chain A"/>
    <property type="match status" value="1"/>
</dbReference>
<accession>L7TZ75</accession>
<organism evidence="2 3">
    <name type="scientific">Myxococcus stipitatus (strain DSM 14675 / JCM 12634 / Mx s8)</name>
    <dbReference type="NCBI Taxonomy" id="1278073"/>
    <lineage>
        <taxon>Bacteria</taxon>
        <taxon>Pseudomonadati</taxon>
        <taxon>Myxococcota</taxon>
        <taxon>Myxococcia</taxon>
        <taxon>Myxococcales</taxon>
        <taxon>Cystobacterineae</taxon>
        <taxon>Myxococcaceae</taxon>
        <taxon>Myxococcus</taxon>
    </lineage>
</organism>
<dbReference type="RefSeq" id="WP_015346084.1">
    <property type="nucleotide sequence ID" value="NC_020126.1"/>
</dbReference>
<dbReference type="Proteomes" id="UP000011131">
    <property type="component" value="Chromosome"/>
</dbReference>
<evidence type="ECO:0000313" key="3">
    <source>
        <dbReference type="Proteomes" id="UP000011131"/>
    </source>
</evidence>
<protein>
    <submittedName>
        <fullName evidence="2">Putative general stress protein 26</fullName>
    </submittedName>
</protein>
<proteinExistence type="predicted"/>
<dbReference type="KEGG" id="msd:MYSTI_00471"/>
<dbReference type="STRING" id="1278073.MYSTI_00471"/>
<sequence>MRPQTPEQATRDAIEHLSTLIHGIKVAMMTTVDADGSLHSRPMWTQDHDFDGDLWFFTRVRSHKVEELEEDHHVNISFADPARERYVSVSGRCQLEKDPRRMRDMWSPALEAWFPQGLDDPELALLRVSVQRAEYWDTPTLGASGPDSSASNLTFS</sequence>
<name>L7TZ75_MYXSD</name>
<evidence type="ECO:0000313" key="2">
    <source>
        <dbReference type="EMBL" id="AGC41821.1"/>
    </source>
</evidence>
<dbReference type="OrthoDB" id="1432662at2"/>
<reference evidence="2 3" key="1">
    <citation type="journal article" date="2013" name="Genome Announc.">
        <title>Complete genome sequence of Myxococcus stipitatus strain DSM 14675, a fruiting myxobacterium.</title>
        <authorList>
            <person name="Huntley S."/>
            <person name="Kneip S."/>
            <person name="Treuner-Lange A."/>
            <person name="Sogaard-Andersen L."/>
        </authorList>
    </citation>
    <scope>NUCLEOTIDE SEQUENCE [LARGE SCALE GENOMIC DNA]</scope>
    <source>
        <strain evidence="3">DSM 14675 / JCM 12634 / Mx s8</strain>
    </source>
</reference>
<evidence type="ECO:0000259" key="1">
    <source>
        <dbReference type="Pfam" id="PF16242"/>
    </source>
</evidence>
<dbReference type="AlphaFoldDB" id="L7TZ75"/>
<gene>
    <name evidence="2" type="ordered locus">MYSTI_00471</name>
</gene>
<dbReference type="Pfam" id="PF16242">
    <property type="entry name" value="Pyrid_ox_like"/>
    <property type="match status" value="1"/>
</dbReference>
<dbReference type="PANTHER" id="PTHR34818">
    <property type="entry name" value="PROTEIN BLI-3"/>
    <property type="match status" value="1"/>
</dbReference>